<comment type="caution">
    <text evidence="1">The sequence shown here is derived from an EMBL/GenBank/DDBJ whole genome shotgun (WGS) entry which is preliminary data.</text>
</comment>
<accession>A0A4Y8R667</accession>
<proteinExistence type="predicted"/>
<evidence type="ECO:0000313" key="1">
    <source>
        <dbReference type="EMBL" id="TFF17102.1"/>
    </source>
</evidence>
<dbReference type="EMBL" id="SOZH01000002">
    <property type="protein sequence ID" value="TFF17102.1"/>
    <property type="molecule type" value="Genomic_DNA"/>
</dbReference>
<dbReference type="GeneID" id="95683403"/>
<sequence>MVRGRTARNPAGYSTNVCTIVRDRYDGGLVTMFRGGHDMPISLVLRRERGEDIRRAEQTYLPADASRDPAEYPLLSGVDPYANTIFNARQMHQLLVEVDRLLSGPLGVAERASLEAVADLCRDARRVHRYLWFIGD</sequence>
<name>A0A4Y8R667_9MICO</name>
<dbReference type="Proteomes" id="UP000298003">
    <property type="component" value="Unassembled WGS sequence"/>
</dbReference>
<keyword evidence="2" id="KW-1185">Reference proteome</keyword>
<dbReference type="RefSeq" id="WP_128957720.1">
    <property type="nucleotide sequence ID" value="NZ_SOZH01000002.1"/>
</dbReference>
<dbReference type="AlphaFoldDB" id="A0A4Y8R667"/>
<reference evidence="1 2" key="1">
    <citation type="submission" date="2019-03" db="EMBL/GenBank/DDBJ databases">
        <title>Cellulosimicrobium funkei JCM14302 Assembly.</title>
        <authorList>
            <person name="Dou T."/>
        </authorList>
    </citation>
    <scope>NUCLEOTIDE SEQUENCE [LARGE SCALE GENOMIC DNA]</scope>
    <source>
        <strain evidence="1 2">JCM 14302</strain>
    </source>
</reference>
<evidence type="ECO:0000313" key="2">
    <source>
        <dbReference type="Proteomes" id="UP000298003"/>
    </source>
</evidence>
<gene>
    <name evidence="1" type="ORF">E1O70_02740</name>
</gene>
<organism evidence="1 2">
    <name type="scientific">Cellulosimicrobium funkei</name>
    <dbReference type="NCBI Taxonomy" id="264251"/>
    <lineage>
        <taxon>Bacteria</taxon>
        <taxon>Bacillati</taxon>
        <taxon>Actinomycetota</taxon>
        <taxon>Actinomycetes</taxon>
        <taxon>Micrococcales</taxon>
        <taxon>Promicromonosporaceae</taxon>
        <taxon>Cellulosimicrobium</taxon>
    </lineage>
</organism>
<protein>
    <submittedName>
        <fullName evidence="1">Uncharacterized protein</fullName>
    </submittedName>
</protein>